<sequence length="632" mass="71328">MSIIQENVCRVNTQLDRFQQIIYPSASLSTEDFPSDQIRHVQDLIHAVSVTSKTQPLLAPSRLVDLLSTTGPHLQTSGVSEQFIDHVSEYVWLVAAKAAAQVSGLVMKTLLDQTLRLHNEADYWNDTLESMWYTGLYAVQTSPVRLWHWTRDTSSTRALSLSSSLFCRWAQFYEIAHESIRGRQGYPIWIHLLSPIRSCRSEVQQKRDLVKAMEEIHASSLGLLMEGWHSFEMEDSIIPSNSDNQPDRKWYDAVYRTVVLIETILQQAMHQPNAFEFEKKVVATIEESGSSQMRFHGKPSIQQPLQLVERLVKILRGQLPTHTTSVSTLIGRHGRPSTMVRYWVPVVAAVLSSSASVRFMVHRQDEIIQWIINLGATIIDFGGNWVVDPIRKLIGTIRHDENSEIAIMSKNSLMADRASLERMVIDFVRDRPDPIHGSSAVDTTALANSVKEGDLTPVLRAYERDLRSPFVGTVRGDLIRALLIQIQKTKVDVEIAISGIDALLKSQELVFGFVGLTPGILVSYASLRWLGGFLGSRRGLRKGKRQDELRRGLRNITRILTSSASLPGGAMSYKDSGQLMCESEGLLQKVATVLKGIQYQEFREDIQDLLNIQSGVDKQLRVIERMRWAYSP</sequence>
<organism evidence="6 7">
    <name type="scientific">Penicillium alfredii</name>
    <dbReference type="NCBI Taxonomy" id="1506179"/>
    <lineage>
        <taxon>Eukaryota</taxon>
        <taxon>Fungi</taxon>
        <taxon>Dikarya</taxon>
        <taxon>Ascomycota</taxon>
        <taxon>Pezizomycotina</taxon>
        <taxon>Eurotiomycetes</taxon>
        <taxon>Eurotiomycetidae</taxon>
        <taxon>Eurotiales</taxon>
        <taxon>Aspergillaceae</taxon>
        <taxon>Penicillium</taxon>
    </lineage>
</organism>
<reference evidence="6" key="2">
    <citation type="journal article" date="2023" name="IMA Fungus">
        <title>Comparative genomic study of the Penicillium genus elucidates a diverse pangenome and 15 lateral gene transfer events.</title>
        <authorList>
            <person name="Petersen C."/>
            <person name="Sorensen T."/>
            <person name="Nielsen M.R."/>
            <person name="Sondergaard T.E."/>
            <person name="Sorensen J.L."/>
            <person name="Fitzpatrick D.A."/>
            <person name="Frisvad J.C."/>
            <person name="Nielsen K.L."/>
        </authorList>
    </citation>
    <scope>NUCLEOTIDE SEQUENCE</scope>
    <source>
        <strain evidence="6">IBT 34128</strain>
    </source>
</reference>
<reference evidence="6" key="1">
    <citation type="submission" date="2022-11" db="EMBL/GenBank/DDBJ databases">
        <authorList>
            <person name="Petersen C."/>
        </authorList>
    </citation>
    <scope>NUCLEOTIDE SEQUENCE</scope>
    <source>
        <strain evidence="6">IBT 34128</strain>
    </source>
</reference>
<keyword evidence="7" id="KW-1185">Reference proteome</keyword>
<dbReference type="GeneID" id="81395365"/>
<protein>
    <recommendedName>
        <fullName evidence="8">Nuclear control of ATPase protein 2</fullName>
    </recommendedName>
</protein>
<dbReference type="EMBL" id="JAPMSZ010000007">
    <property type="protein sequence ID" value="KAJ5096259.1"/>
    <property type="molecule type" value="Genomic_DNA"/>
</dbReference>
<evidence type="ECO:0008006" key="8">
    <source>
        <dbReference type="Google" id="ProtNLM"/>
    </source>
</evidence>
<gene>
    <name evidence="6" type="ORF">NUU61_005615</name>
</gene>
<dbReference type="InterPro" id="IPR013946">
    <property type="entry name" value="NCA2-like"/>
</dbReference>
<dbReference type="Proteomes" id="UP001141434">
    <property type="component" value="Unassembled WGS sequence"/>
</dbReference>
<dbReference type="GO" id="GO:0005741">
    <property type="term" value="C:mitochondrial outer membrane"/>
    <property type="evidence" value="ECO:0007669"/>
    <property type="project" value="TreeGrafter"/>
</dbReference>
<accession>A0A9W9FA74</accession>
<evidence type="ECO:0000256" key="5">
    <source>
        <dbReference type="ARBA" id="ARBA00023136"/>
    </source>
</evidence>
<dbReference type="PANTHER" id="PTHR28234:SF1">
    <property type="entry name" value="NUCLEAR CONTROL OF ATPASE PROTEIN 2"/>
    <property type="match status" value="1"/>
</dbReference>
<dbReference type="AlphaFoldDB" id="A0A9W9FA74"/>
<keyword evidence="5" id="KW-0472">Membrane</keyword>
<evidence type="ECO:0000256" key="2">
    <source>
        <dbReference type="ARBA" id="ARBA00022692"/>
    </source>
</evidence>
<comment type="caution">
    <text evidence="6">The sequence shown here is derived from an EMBL/GenBank/DDBJ whole genome shotgun (WGS) entry which is preliminary data.</text>
</comment>
<evidence type="ECO:0000313" key="6">
    <source>
        <dbReference type="EMBL" id="KAJ5096259.1"/>
    </source>
</evidence>
<keyword evidence="4" id="KW-0496">Mitochondrion</keyword>
<keyword evidence="2" id="KW-0812">Transmembrane</keyword>
<evidence type="ECO:0000313" key="7">
    <source>
        <dbReference type="Proteomes" id="UP001141434"/>
    </source>
</evidence>
<dbReference type="RefSeq" id="XP_056511810.1">
    <property type="nucleotide sequence ID" value="XM_056656197.1"/>
</dbReference>
<keyword evidence="3" id="KW-1133">Transmembrane helix</keyword>
<evidence type="ECO:0000256" key="4">
    <source>
        <dbReference type="ARBA" id="ARBA00023128"/>
    </source>
</evidence>
<dbReference type="Pfam" id="PF08637">
    <property type="entry name" value="NCA2"/>
    <property type="match status" value="1"/>
</dbReference>
<dbReference type="PANTHER" id="PTHR28234">
    <property type="entry name" value="NUCLEAR CONTROL OF ATPASE PROTEIN 2"/>
    <property type="match status" value="1"/>
</dbReference>
<dbReference type="OrthoDB" id="413313at2759"/>
<evidence type="ECO:0000256" key="3">
    <source>
        <dbReference type="ARBA" id="ARBA00022989"/>
    </source>
</evidence>
<name>A0A9W9FA74_9EURO</name>
<comment type="subcellular location">
    <subcellularLocation>
        <location evidence="1">Mitochondrion membrane</location>
        <topology evidence="1">Multi-pass membrane protein</topology>
    </subcellularLocation>
</comment>
<evidence type="ECO:0000256" key="1">
    <source>
        <dbReference type="ARBA" id="ARBA00004225"/>
    </source>
</evidence>
<proteinExistence type="predicted"/>